<evidence type="ECO:0000313" key="2">
    <source>
        <dbReference type="Proteomes" id="UP001359559"/>
    </source>
</evidence>
<comment type="caution">
    <text evidence="1">The sequence shown here is derived from an EMBL/GenBank/DDBJ whole genome shotgun (WGS) entry which is preliminary data.</text>
</comment>
<accession>A0AAN9PCZ8</accession>
<gene>
    <name evidence="1" type="ORF">RJT34_17269</name>
</gene>
<evidence type="ECO:0000313" key="1">
    <source>
        <dbReference type="EMBL" id="KAK7294380.1"/>
    </source>
</evidence>
<sequence>MELVPVWLSSPTSVHSTNLRSLNVRAFGWCVSSVASLQPPLAVALACVKLRFWEAGLWLPCRNAAKGGGSHTRVKEEAGVGGICSGVARFREVGVVGGATDQGRDRAWTGRSCRWGSGSDVGRRR</sequence>
<dbReference type="EMBL" id="JAYKXN010000004">
    <property type="protein sequence ID" value="KAK7294380.1"/>
    <property type="molecule type" value="Genomic_DNA"/>
</dbReference>
<reference evidence="1 2" key="1">
    <citation type="submission" date="2024-01" db="EMBL/GenBank/DDBJ databases">
        <title>The genomes of 5 underutilized Papilionoideae crops provide insights into root nodulation and disease resistance.</title>
        <authorList>
            <person name="Yuan L."/>
        </authorList>
    </citation>
    <scope>NUCLEOTIDE SEQUENCE [LARGE SCALE GENOMIC DNA]</scope>
    <source>
        <strain evidence="1">LY-2023</strain>
        <tissue evidence="1">Leaf</tissue>
    </source>
</reference>
<proteinExistence type="predicted"/>
<protein>
    <submittedName>
        <fullName evidence="1">Uncharacterized protein</fullName>
    </submittedName>
</protein>
<name>A0AAN9PCZ8_CLITE</name>
<dbReference type="AlphaFoldDB" id="A0AAN9PCZ8"/>
<keyword evidence="2" id="KW-1185">Reference proteome</keyword>
<dbReference type="Proteomes" id="UP001359559">
    <property type="component" value="Unassembled WGS sequence"/>
</dbReference>
<organism evidence="1 2">
    <name type="scientific">Clitoria ternatea</name>
    <name type="common">Butterfly pea</name>
    <dbReference type="NCBI Taxonomy" id="43366"/>
    <lineage>
        <taxon>Eukaryota</taxon>
        <taxon>Viridiplantae</taxon>
        <taxon>Streptophyta</taxon>
        <taxon>Embryophyta</taxon>
        <taxon>Tracheophyta</taxon>
        <taxon>Spermatophyta</taxon>
        <taxon>Magnoliopsida</taxon>
        <taxon>eudicotyledons</taxon>
        <taxon>Gunneridae</taxon>
        <taxon>Pentapetalae</taxon>
        <taxon>rosids</taxon>
        <taxon>fabids</taxon>
        <taxon>Fabales</taxon>
        <taxon>Fabaceae</taxon>
        <taxon>Papilionoideae</taxon>
        <taxon>50 kb inversion clade</taxon>
        <taxon>NPAAA clade</taxon>
        <taxon>indigoferoid/millettioid clade</taxon>
        <taxon>Phaseoleae</taxon>
        <taxon>Clitoria</taxon>
    </lineage>
</organism>